<dbReference type="Proteomes" id="UP000789860">
    <property type="component" value="Unassembled WGS sequence"/>
</dbReference>
<dbReference type="EMBL" id="CAJVPM010000672">
    <property type="protein sequence ID" value="CAG8449213.1"/>
    <property type="molecule type" value="Genomic_DNA"/>
</dbReference>
<accession>A0ACA9K317</accession>
<evidence type="ECO:0000313" key="2">
    <source>
        <dbReference type="Proteomes" id="UP000789860"/>
    </source>
</evidence>
<feature type="non-terminal residue" evidence="1">
    <location>
        <position position="1"/>
    </location>
</feature>
<evidence type="ECO:0000313" key="1">
    <source>
        <dbReference type="EMBL" id="CAG8449213.1"/>
    </source>
</evidence>
<proteinExistence type="predicted"/>
<sequence length="178" mass="21298">KKTGVFYLRIFGTEPIQEAELLSDKLNYDCCFQKTRLEEFFLCLPMLLEIRSENQAPLQIKIKEGILVLDLEIKIFATGYLPFGLTQKMVKRANRRIRSKTARAMLEWSHYRFKQRLINKTKEYPWCKVIICDEHYTSKTCRNYRYLHKRLGSNKTFKCSQYQIEIDRDINATRNILL</sequence>
<protein>
    <submittedName>
        <fullName evidence="1">10533_t:CDS:1</fullName>
    </submittedName>
</protein>
<comment type="caution">
    <text evidence="1">The sequence shown here is derived from an EMBL/GenBank/DDBJ whole genome shotgun (WGS) entry which is preliminary data.</text>
</comment>
<organism evidence="1 2">
    <name type="scientific">Scutellospora calospora</name>
    <dbReference type="NCBI Taxonomy" id="85575"/>
    <lineage>
        <taxon>Eukaryota</taxon>
        <taxon>Fungi</taxon>
        <taxon>Fungi incertae sedis</taxon>
        <taxon>Mucoromycota</taxon>
        <taxon>Glomeromycotina</taxon>
        <taxon>Glomeromycetes</taxon>
        <taxon>Diversisporales</taxon>
        <taxon>Gigasporaceae</taxon>
        <taxon>Scutellospora</taxon>
    </lineage>
</organism>
<reference evidence="1" key="1">
    <citation type="submission" date="2021-06" db="EMBL/GenBank/DDBJ databases">
        <authorList>
            <person name="Kallberg Y."/>
            <person name="Tangrot J."/>
            <person name="Rosling A."/>
        </authorList>
    </citation>
    <scope>NUCLEOTIDE SEQUENCE</scope>
    <source>
        <strain evidence="1">AU212A</strain>
    </source>
</reference>
<gene>
    <name evidence="1" type="ORF">SCALOS_LOCUS1104</name>
</gene>
<keyword evidence="2" id="KW-1185">Reference proteome</keyword>
<name>A0ACA9K317_9GLOM</name>